<evidence type="ECO:0000313" key="13">
    <source>
        <dbReference type="Proteomes" id="UP000095455"/>
    </source>
</evidence>
<comment type="catalytic activity">
    <reaction evidence="1">
        <text>AMP + H2O = D-ribose 5-phosphate + adenine</text>
        <dbReference type="Rhea" id="RHEA:20129"/>
        <dbReference type="ChEBI" id="CHEBI:15377"/>
        <dbReference type="ChEBI" id="CHEBI:16708"/>
        <dbReference type="ChEBI" id="CHEBI:78346"/>
        <dbReference type="ChEBI" id="CHEBI:456215"/>
        <dbReference type="EC" id="3.2.2.4"/>
    </reaction>
</comment>
<dbReference type="Proteomes" id="UP001211522">
    <property type="component" value="Unassembled WGS sequence"/>
</dbReference>
<comment type="similarity">
    <text evidence="2 3">Belongs to the LOG family.</text>
</comment>
<evidence type="ECO:0000313" key="17">
    <source>
        <dbReference type="Proteomes" id="UP000461276"/>
    </source>
</evidence>
<reference evidence="6" key="6">
    <citation type="submission" date="2023-01" db="EMBL/GenBank/DDBJ databases">
        <title>Human gut microbiome strain richness.</title>
        <authorList>
            <person name="Chen-Liaw A."/>
        </authorList>
    </citation>
    <scope>NUCLEOTIDE SEQUENCE</scope>
    <source>
        <strain evidence="7">D35st1_E5_D35t1_190705</strain>
        <strain evidence="6">RTP21484st1_E5_RTP21484_190118</strain>
    </source>
</reference>
<evidence type="ECO:0000313" key="5">
    <source>
        <dbReference type="EMBL" id="CUO57763.1"/>
    </source>
</evidence>
<keyword evidence="3" id="KW-0203">Cytokinin biosynthesis</keyword>
<dbReference type="Proteomes" id="UP000095591">
    <property type="component" value="Unassembled WGS sequence"/>
</dbReference>
<reference evidence="17 18" key="4">
    <citation type="journal article" date="2019" name="Nat. Med.">
        <title>A library of human gut bacterial isolates paired with longitudinal multiomics data enables mechanistic microbiome research.</title>
        <authorList>
            <person name="Poyet M."/>
            <person name="Groussin M."/>
            <person name="Gibbons S.M."/>
            <person name="Avila-Pacheco J."/>
            <person name="Jiang X."/>
            <person name="Kearney S.M."/>
            <person name="Perrotta A.R."/>
            <person name="Berdy B."/>
            <person name="Zhao S."/>
            <person name="Lieberman T.D."/>
            <person name="Swanson P.K."/>
            <person name="Smith M."/>
            <person name="Roesemann S."/>
            <person name="Alexander J.E."/>
            <person name="Rich S.A."/>
            <person name="Livny J."/>
            <person name="Vlamakis H."/>
            <person name="Clish C."/>
            <person name="Bullock K."/>
            <person name="Deik A."/>
            <person name="Scott J."/>
            <person name="Pierce K.A."/>
            <person name="Xavier R.J."/>
            <person name="Alm E.J."/>
        </authorList>
    </citation>
    <scope>NUCLEOTIDE SEQUENCE [LARGE SCALE GENOMIC DNA]</scope>
    <source>
        <strain evidence="8 18">BIOML-A41</strain>
        <strain evidence="9 17">BIOML-A9</strain>
    </source>
</reference>
<dbReference type="EMBL" id="JAQMPJ010000019">
    <property type="protein sequence ID" value="MDB9006650.1"/>
    <property type="molecule type" value="Genomic_DNA"/>
</dbReference>
<dbReference type="InterPro" id="IPR005269">
    <property type="entry name" value="LOG"/>
</dbReference>
<dbReference type="EMBL" id="JAQMPX010000016">
    <property type="protein sequence ID" value="MDB9137316.1"/>
    <property type="molecule type" value="Genomic_DNA"/>
</dbReference>
<dbReference type="RefSeq" id="WP_008773231.1">
    <property type="nucleotide sequence ID" value="NZ_AP019729.1"/>
</dbReference>
<reference evidence="11 16" key="5">
    <citation type="submission" date="2019-07" db="EMBL/GenBank/DDBJ databases">
        <title>Genome sequencing of Parabacteroides distasonis iSURF_7.</title>
        <authorList>
            <person name="Degefu H.N."/>
            <person name="Ruoff K.L."/>
            <person name="Price C.E."/>
            <person name="Valls R.A."/>
            <person name="O'Toole G.A."/>
        </authorList>
    </citation>
    <scope>NUCLEOTIDE SEQUENCE [LARGE SCALE GENOMIC DNA]</scope>
    <source>
        <strain evidence="11 16">CFPLTA003_1B</strain>
    </source>
</reference>
<reference evidence="10" key="3">
    <citation type="journal article" date="2018" name="BMC Genomics">
        <title>Whole genome sequencing and function prediction of 133 gut anaerobes isolated from chicken caecum in pure cultures.</title>
        <authorList>
            <person name="Medvecky M."/>
            <person name="Cejkova D."/>
            <person name="Polansky O."/>
            <person name="Karasova D."/>
            <person name="Kubasova T."/>
            <person name="Cizek A."/>
            <person name="Rychlik I."/>
        </authorList>
    </citation>
    <scope>NUCLEOTIDE SEQUENCE</scope>
    <source>
        <strain evidence="10">An199</strain>
    </source>
</reference>
<dbReference type="NCBIfam" id="TIGR00730">
    <property type="entry name" value="Rossman fold protein, TIGR00730 family"/>
    <property type="match status" value="1"/>
</dbReference>
<evidence type="ECO:0000313" key="7">
    <source>
        <dbReference type="EMBL" id="MDB9137316.1"/>
    </source>
</evidence>
<dbReference type="EMBL" id="WKLT01000001">
    <property type="protein sequence ID" value="MRY56562.1"/>
    <property type="molecule type" value="Genomic_DNA"/>
</dbReference>
<dbReference type="EMBL" id="VOHW01000010">
    <property type="protein sequence ID" value="TWV60227.1"/>
    <property type="molecule type" value="Genomic_DNA"/>
</dbReference>
<protein>
    <recommendedName>
        <fullName evidence="3">Cytokinin riboside 5'-monophosphate phosphoribohydrolase</fullName>
        <ecNumber evidence="3">3.2.2.n1</ecNumber>
    </recommendedName>
</protein>
<dbReference type="EMBL" id="WKMY01000009">
    <property type="protein sequence ID" value="MRY94317.1"/>
    <property type="molecule type" value="Genomic_DNA"/>
</dbReference>
<evidence type="ECO:0000313" key="4">
    <source>
        <dbReference type="EMBL" id="CUN30717.1"/>
    </source>
</evidence>
<evidence type="ECO:0000313" key="16">
    <source>
        <dbReference type="Proteomes" id="UP000315827"/>
    </source>
</evidence>
<dbReference type="Proteomes" id="UP000463337">
    <property type="component" value="Unassembled WGS sequence"/>
</dbReference>
<evidence type="ECO:0000313" key="8">
    <source>
        <dbReference type="EMBL" id="MRY56562.1"/>
    </source>
</evidence>
<evidence type="ECO:0000256" key="2">
    <source>
        <dbReference type="ARBA" id="ARBA00006763"/>
    </source>
</evidence>
<accession>A0A174G5Q1</accession>
<evidence type="ECO:0000313" key="18">
    <source>
        <dbReference type="Proteomes" id="UP000463337"/>
    </source>
</evidence>
<dbReference type="EMBL" id="NFJX01000011">
    <property type="protein sequence ID" value="OUP17986.1"/>
    <property type="molecule type" value="Genomic_DNA"/>
</dbReference>
<dbReference type="Proteomes" id="UP001210126">
    <property type="component" value="Unassembled WGS sequence"/>
</dbReference>
<dbReference type="GO" id="GO:0005829">
    <property type="term" value="C:cytosol"/>
    <property type="evidence" value="ECO:0007669"/>
    <property type="project" value="TreeGrafter"/>
</dbReference>
<dbReference type="EC" id="3.2.2.n1" evidence="3"/>
<evidence type="ECO:0000313" key="10">
    <source>
        <dbReference type="EMBL" id="OUP17986.1"/>
    </source>
</evidence>
<dbReference type="PANTHER" id="PTHR31223:SF70">
    <property type="entry name" value="LOG FAMILY PROTEIN YJL055W"/>
    <property type="match status" value="1"/>
</dbReference>
<dbReference type="Proteomes" id="UP000315827">
    <property type="component" value="Unassembled WGS sequence"/>
</dbReference>
<dbReference type="InterPro" id="IPR031100">
    <property type="entry name" value="LOG_fam"/>
</dbReference>
<dbReference type="Proteomes" id="UP000195950">
    <property type="component" value="Unassembled WGS sequence"/>
</dbReference>
<dbReference type="Proteomes" id="UP001221009">
    <property type="component" value="Chromosome"/>
</dbReference>
<dbReference type="Pfam" id="PF03641">
    <property type="entry name" value="Lysine_decarbox"/>
    <property type="match status" value="1"/>
</dbReference>
<sequence>MEEKKINNISSVCVYCASSTKIPSVYFDAAKELGRLLGERKLRVVNGAGNIGLMCAVSDAALAAGGTVTGVIPHFMVEQDWYHKGLTELIEVETMHERKQLMANLSDAVIALPGGCGTLEELLEIITWKQLGLYLNPIVILNINHYYDPLLELLRNAMNENFMRPQHAKMWAVADTPEEAIRLIHAEPKWDASLRKIAAI</sequence>
<evidence type="ECO:0000313" key="15">
    <source>
        <dbReference type="Proteomes" id="UP000195950"/>
    </source>
</evidence>
<reference evidence="12" key="7">
    <citation type="submission" date="2023-03" db="EMBL/GenBank/DDBJ databases">
        <title>Parabacteroides distasonis, a bacteria resistant against UC.</title>
        <authorList>
            <person name="Dai W."/>
        </authorList>
    </citation>
    <scope>NUCLEOTIDE SEQUENCE</scope>
    <source>
        <strain evidence="12">F1-28</strain>
    </source>
</reference>
<dbReference type="SUPFAM" id="SSF102405">
    <property type="entry name" value="MCP/YpsA-like"/>
    <property type="match status" value="1"/>
</dbReference>
<reference evidence="13 14" key="1">
    <citation type="submission" date="2015-09" db="EMBL/GenBank/DDBJ databases">
        <authorList>
            <consortium name="Pathogen Informatics"/>
        </authorList>
    </citation>
    <scope>NUCLEOTIDE SEQUENCE [LARGE SCALE GENOMIC DNA]</scope>
    <source>
        <strain evidence="5 13">2789STDY5608822</strain>
        <strain evidence="4 14">2789STDY5608872</strain>
    </source>
</reference>
<dbReference type="EMBL" id="CYYK01000009">
    <property type="protein sequence ID" value="CUO57763.1"/>
    <property type="molecule type" value="Genomic_DNA"/>
</dbReference>
<evidence type="ECO:0000313" key="14">
    <source>
        <dbReference type="Proteomes" id="UP000095591"/>
    </source>
</evidence>
<dbReference type="Proteomes" id="UP000095455">
    <property type="component" value="Unassembled WGS sequence"/>
</dbReference>
<dbReference type="Gene3D" id="3.40.50.450">
    <property type="match status" value="1"/>
</dbReference>
<evidence type="ECO:0000313" key="11">
    <source>
        <dbReference type="EMBL" id="TWV60227.1"/>
    </source>
</evidence>
<dbReference type="AlphaFoldDB" id="A0A174G5Q1"/>
<dbReference type="PANTHER" id="PTHR31223">
    <property type="entry name" value="LOG FAMILY PROTEIN YJL055W"/>
    <property type="match status" value="1"/>
</dbReference>
<evidence type="ECO:0000256" key="1">
    <source>
        <dbReference type="ARBA" id="ARBA00000274"/>
    </source>
</evidence>
<gene>
    <name evidence="4" type="primary">yvdD</name>
    <name evidence="10" type="ORF">B5F32_13070</name>
    <name evidence="5" type="ORF">ERS852380_02603</name>
    <name evidence="4" type="ORF">ERS852429_03621</name>
    <name evidence="11" type="ORF">FSA05_15265</name>
    <name evidence="8" type="ORF">GKD59_01230</name>
    <name evidence="9" type="ORF">GKD67_13995</name>
    <name evidence="12" type="ORF">P2T59_16800</name>
    <name evidence="6" type="ORF">PN599_16775</name>
    <name evidence="7" type="ORF">PN612_02185</name>
</gene>
<evidence type="ECO:0000313" key="6">
    <source>
        <dbReference type="EMBL" id="MDB9006650.1"/>
    </source>
</evidence>
<evidence type="ECO:0000313" key="9">
    <source>
        <dbReference type="EMBL" id="MRY94317.1"/>
    </source>
</evidence>
<dbReference type="EMBL" id="CP120353">
    <property type="protein sequence ID" value="WET63345.1"/>
    <property type="molecule type" value="Genomic_DNA"/>
</dbReference>
<name>A0A174G5Q1_PARDI</name>
<reference evidence="15" key="2">
    <citation type="submission" date="2017-04" db="EMBL/GenBank/DDBJ databases">
        <title>Function of individual gut microbiota members based on whole genome sequencing of pure cultures obtained from chicken caecum.</title>
        <authorList>
            <person name="Medvecky M."/>
            <person name="Cejkova D."/>
            <person name="Polansky O."/>
            <person name="Karasova D."/>
            <person name="Kubasova T."/>
            <person name="Cizek A."/>
            <person name="Rychlik I."/>
        </authorList>
    </citation>
    <scope>NUCLEOTIDE SEQUENCE [LARGE SCALE GENOMIC DNA]</scope>
    <source>
        <strain evidence="15">An199</strain>
    </source>
</reference>
<keyword evidence="3" id="KW-0378">Hydrolase</keyword>
<dbReference type="GO" id="GO:0009691">
    <property type="term" value="P:cytokinin biosynthetic process"/>
    <property type="evidence" value="ECO:0007669"/>
    <property type="project" value="UniProtKB-UniRule"/>
</dbReference>
<dbReference type="EMBL" id="CYXP01000009">
    <property type="protein sequence ID" value="CUN30717.1"/>
    <property type="molecule type" value="Genomic_DNA"/>
</dbReference>
<organism evidence="10 15">
    <name type="scientific">Parabacteroides distasonis</name>
    <dbReference type="NCBI Taxonomy" id="823"/>
    <lineage>
        <taxon>Bacteria</taxon>
        <taxon>Pseudomonadati</taxon>
        <taxon>Bacteroidota</taxon>
        <taxon>Bacteroidia</taxon>
        <taxon>Bacteroidales</taxon>
        <taxon>Tannerellaceae</taxon>
        <taxon>Parabacteroides</taxon>
    </lineage>
</organism>
<dbReference type="GO" id="GO:0008714">
    <property type="term" value="F:AMP nucleosidase activity"/>
    <property type="evidence" value="ECO:0007669"/>
    <property type="project" value="UniProtKB-EC"/>
</dbReference>
<evidence type="ECO:0000256" key="3">
    <source>
        <dbReference type="RuleBase" id="RU363015"/>
    </source>
</evidence>
<evidence type="ECO:0000313" key="12">
    <source>
        <dbReference type="EMBL" id="WET63345.1"/>
    </source>
</evidence>
<proteinExistence type="inferred from homology"/>
<dbReference type="Proteomes" id="UP000461276">
    <property type="component" value="Unassembled WGS sequence"/>
</dbReference>